<keyword evidence="6 7" id="KW-0961">Cell wall biogenesis/degradation</keyword>
<protein>
    <recommendedName>
        <fullName evidence="7">Endolytic murein transglycosylase</fullName>
        <ecNumber evidence="7">4.2.2.29</ecNumber>
    </recommendedName>
    <alternativeName>
        <fullName evidence="7">Peptidoglycan lytic transglycosylase</fullName>
    </alternativeName>
    <alternativeName>
        <fullName evidence="7">Peptidoglycan polymerization terminase</fullName>
    </alternativeName>
</protein>
<evidence type="ECO:0000256" key="6">
    <source>
        <dbReference type="ARBA" id="ARBA00023316"/>
    </source>
</evidence>
<evidence type="ECO:0000256" key="5">
    <source>
        <dbReference type="ARBA" id="ARBA00023239"/>
    </source>
</evidence>
<dbReference type="Gene3D" id="3.30.1490.480">
    <property type="entry name" value="Endolytic murein transglycosylase"/>
    <property type="match status" value="1"/>
</dbReference>
<dbReference type="AlphaFoldDB" id="D0WG10"/>
<organism evidence="8 9">
    <name type="scientific">Slackia exigua (strain ATCC 700122 / DSM 15923 / CIP 105133 / JCM 11022 / KCTC 5966 / S-7)</name>
    <dbReference type="NCBI Taxonomy" id="649764"/>
    <lineage>
        <taxon>Bacteria</taxon>
        <taxon>Bacillati</taxon>
        <taxon>Actinomycetota</taxon>
        <taxon>Coriobacteriia</taxon>
        <taxon>Eggerthellales</taxon>
        <taxon>Eggerthellaceae</taxon>
        <taxon>Slackia</taxon>
    </lineage>
</organism>
<comment type="caution">
    <text evidence="8">The sequence shown here is derived from an EMBL/GenBank/DDBJ whole genome shotgun (WGS) entry which is preliminary data.</text>
</comment>
<dbReference type="NCBIfam" id="TIGR00247">
    <property type="entry name" value="endolytic transglycosylase MltG"/>
    <property type="match status" value="1"/>
</dbReference>
<comment type="subcellular location">
    <subcellularLocation>
        <location evidence="7">Cell membrane</location>
        <topology evidence="7">Single-pass membrane protein</topology>
    </subcellularLocation>
</comment>
<evidence type="ECO:0000313" key="8">
    <source>
        <dbReference type="EMBL" id="EEZ61423.1"/>
    </source>
</evidence>
<dbReference type="HOGENOM" id="CLU_025574_2_2_11"/>
<feature type="site" description="Important for catalytic activity" evidence="7">
    <location>
        <position position="271"/>
    </location>
</feature>
<dbReference type="PANTHER" id="PTHR30518">
    <property type="entry name" value="ENDOLYTIC MUREIN TRANSGLYCOSYLASE"/>
    <property type="match status" value="1"/>
</dbReference>
<comment type="similarity">
    <text evidence="7">Belongs to the transglycosylase MltG family.</text>
</comment>
<evidence type="ECO:0000256" key="1">
    <source>
        <dbReference type="ARBA" id="ARBA00022475"/>
    </source>
</evidence>
<dbReference type="OrthoDB" id="9814591at2"/>
<dbReference type="InterPro" id="IPR003770">
    <property type="entry name" value="MLTG-like"/>
</dbReference>
<keyword evidence="2 7" id="KW-0812">Transmembrane</keyword>
<accession>D0WG10</accession>
<dbReference type="Pfam" id="PF02618">
    <property type="entry name" value="YceG"/>
    <property type="match status" value="1"/>
</dbReference>
<feature type="transmembrane region" description="Helical" evidence="7">
    <location>
        <begin position="44"/>
        <end position="66"/>
    </location>
</feature>
<evidence type="ECO:0000256" key="2">
    <source>
        <dbReference type="ARBA" id="ARBA00022692"/>
    </source>
</evidence>
<comment type="catalytic activity">
    <reaction evidence="7">
        <text>a peptidoglycan chain = a peptidoglycan chain with N-acetyl-1,6-anhydromuramyl-[peptide] at the reducing end + a peptidoglycan chain with N-acetylglucosamine at the non-reducing end.</text>
        <dbReference type="EC" id="4.2.2.29"/>
    </reaction>
</comment>
<gene>
    <name evidence="7" type="primary">mltG</name>
    <name evidence="8" type="ORF">HMPREF0762_00760</name>
</gene>
<keyword evidence="5 7" id="KW-0456">Lyase</keyword>
<dbReference type="GeneID" id="85007347"/>
<dbReference type="Proteomes" id="UP000006001">
    <property type="component" value="Unassembled WGS sequence"/>
</dbReference>
<evidence type="ECO:0000313" key="9">
    <source>
        <dbReference type="Proteomes" id="UP000006001"/>
    </source>
</evidence>
<evidence type="ECO:0000256" key="3">
    <source>
        <dbReference type="ARBA" id="ARBA00022989"/>
    </source>
</evidence>
<sequence>MPRRQITYSNHPNHRARAVHAQGERQFKTYDTSHIRPRKSKVPYAVGAIIAIVVLAIAAFAATSLLRGCSAEAEDIDGSQVAVAADVKVTIPDGSTASNTAKLLESSGVVPDADEFLAYAKGAGLDSRFKSGVYTFTAGMTLEQVAKTIVSGASSADTLTIPEGYTVAQIASAVEKSTSGSITADDFTKQAVASNYVSDYPFLSDAYDDSLEGFLFPKTYDLSGAKTADDVIRMMLDQYATEVASLDYSYPTSKGLSAYQVLVMASVIEKEAAPDANHPDERAQVSSVFYNRLAADMALQSDATMGYVTGGEVTPEDLQTESPYNTYLNKGLPAGPICNPSIESLKAACNPATTDYLYFFIVNEKGYSDHAFSKTLDEHNAAIAKYQEYTASKAS</sequence>
<name>D0WG10_SLAES</name>
<dbReference type="eggNOG" id="COG1559">
    <property type="taxonomic scope" value="Bacteria"/>
</dbReference>
<dbReference type="STRING" id="649764.HMPREF0762_00760"/>
<dbReference type="CDD" id="cd08010">
    <property type="entry name" value="MltG_like"/>
    <property type="match status" value="1"/>
</dbReference>
<keyword evidence="9" id="KW-1185">Reference proteome</keyword>
<dbReference type="GO" id="GO:0005886">
    <property type="term" value="C:plasma membrane"/>
    <property type="evidence" value="ECO:0007669"/>
    <property type="project" value="UniProtKB-SubCell"/>
</dbReference>
<dbReference type="EC" id="4.2.2.29" evidence="7"/>
<dbReference type="EMBL" id="ACUX02000006">
    <property type="protein sequence ID" value="EEZ61423.1"/>
    <property type="molecule type" value="Genomic_DNA"/>
</dbReference>
<dbReference type="PANTHER" id="PTHR30518:SF2">
    <property type="entry name" value="ENDOLYTIC MUREIN TRANSGLYCOSYLASE"/>
    <property type="match status" value="1"/>
</dbReference>
<dbReference type="GO" id="GO:0009252">
    <property type="term" value="P:peptidoglycan biosynthetic process"/>
    <property type="evidence" value="ECO:0007669"/>
    <property type="project" value="UniProtKB-UniRule"/>
</dbReference>
<dbReference type="GO" id="GO:0071555">
    <property type="term" value="P:cell wall organization"/>
    <property type="evidence" value="ECO:0007669"/>
    <property type="project" value="UniProtKB-KW"/>
</dbReference>
<dbReference type="RefSeq" id="WP_006362011.1">
    <property type="nucleotide sequence ID" value="NZ_GG700630.1"/>
</dbReference>
<comment type="function">
    <text evidence="7">Functions as a peptidoglycan terminase that cleaves nascent peptidoglycan strands endolytically to terminate their elongation.</text>
</comment>
<keyword evidence="3 7" id="KW-1133">Transmembrane helix</keyword>
<keyword evidence="1 7" id="KW-1003">Cell membrane</keyword>
<dbReference type="HAMAP" id="MF_02065">
    <property type="entry name" value="MltG"/>
    <property type="match status" value="1"/>
</dbReference>
<evidence type="ECO:0000256" key="4">
    <source>
        <dbReference type="ARBA" id="ARBA00023136"/>
    </source>
</evidence>
<dbReference type="Gene3D" id="3.30.160.60">
    <property type="entry name" value="Classic Zinc Finger"/>
    <property type="match status" value="1"/>
</dbReference>
<keyword evidence="4 7" id="KW-0472">Membrane</keyword>
<dbReference type="GO" id="GO:0008932">
    <property type="term" value="F:lytic endotransglycosylase activity"/>
    <property type="evidence" value="ECO:0007669"/>
    <property type="project" value="UniProtKB-UniRule"/>
</dbReference>
<reference evidence="8" key="1">
    <citation type="submission" date="2009-10" db="EMBL/GenBank/DDBJ databases">
        <authorList>
            <person name="Weinstock G."/>
            <person name="Sodergren E."/>
            <person name="Clifton S."/>
            <person name="Fulton L."/>
            <person name="Fulton B."/>
            <person name="Courtney L."/>
            <person name="Fronick C."/>
            <person name="Harrison M."/>
            <person name="Strong C."/>
            <person name="Farmer C."/>
            <person name="Delahaunty K."/>
            <person name="Markovic C."/>
            <person name="Hall O."/>
            <person name="Minx P."/>
            <person name="Tomlinson C."/>
            <person name="Mitreva M."/>
            <person name="Nelson J."/>
            <person name="Hou S."/>
            <person name="Wollam A."/>
            <person name="Pepin K.H."/>
            <person name="Johnson M."/>
            <person name="Bhonagiri V."/>
            <person name="Nash W.E."/>
            <person name="Warren W."/>
            <person name="Chinwalla A."/>
            <person name="Mardis E.R."/>
            <person name="Wilson R.K."/>
        </authorList>
    </citation>
    <scope>NUCLEOTIDE SEQUENCE [LARGE SCALE GENOMIC DNA]</scope>
    <source>
        <strain evidence="8">ATCC 700122</strain>
    </source>
</reference>
<proteinExistence type="inferred from homology"/>
<evidence type="ECO:0000256" key="7">
    <source>
        <dbReference type="HAMAP-Rule" id="MF_02065"/>
    </source>
</evidence>